<evidence type="ECO:0008006" key="5">
    <source>
        <dbReference type="Google" id="ProtNLM"/>
    </source>
</evidence>
<feature type="signal peptide" evidence="2">
    <location>
        <begin position="1"/>
        <end position="24"/>
    </location>
</feature>
<feature type="chain" id="PRO_5003093145" description="Lipoprotein" evidence="2">
    <location>
        <begin position="25"/>
        <end position="179"/>
    </location>
</feature>
<dbReference type="Proteomes" id="UP000000376">
    <property type="component" value="Chromosome"/>
</dbReference>
<evidence type="ECO:0000313" key="4">
    <source>
        <dbReference type="Proteomes" id="UP000000376"/>
    </source>
</evidence>
<proteinExistence type="predicted"/>
<dbReference type="STRING" id="644284.Arch_0581"/>
<dbReference type="KEGG" id="ahe:Arch_0581"/>
<reference evidence="3 4" key="1">
    <citation type="journal article" date="2010" name="Stand. Genomic Sci.">
        <title>Complete genome sequence of Arcanobacterium haemolyticum type strain (11018).</title>
        <authorList>
            <person name="Yasawong M."/>
            <person name="Teshima H."/>
            <person name="Lapidus A."/>
            <person name="Nolan M."/>
            <person name="Lucas S."/>
            <person name="Glavina Del Rio T."/>
            <person name="Tice H."/>
            <person name="Cheng J."/>
            <person name="Bruce D."/>
            <person name="Detter C."/>
            <person name="Tapia R."/>
            <person name="Han C."/>
            <person name="Goodwin L."/>
            <person name="Pitluck S."/>
            <person name="Liolios K."/>
            <person name="Ivanova N."/>
            <person name="Mavromatis K."/>
            <person name="Mikhailova N."/>
            <person name="Pati A."/>
            <person name="Chen A."/>
            <person name="Palaniappan K."/>
            <person name="Land M."/>
            <person name="Hauser L."/>
            <person name="Chang Y."/>
            <person name="Jeffries C."/>
            <person name="Rohde M."/>
            <person name="Sikorski J."/>
            <person name="Pukall R."/>
            <person name="Goker M."/>
            <person name="Woyke T."/>
            <person name="Bristow J."/>
            <person name="Eisen J."/>
            <person name="Markowitz V."/>
            <person name="Hugenholtz P."/>
            <person name="Kyrpides N."/>
            <person name="Klenk H."/>
        </authorList>
    </citation>
    <scope>NUCLEOTIDE SEQUENCE [LARGE SCALE GENOMIC DNA]</scope>
    <source>
        <strain evidence="4">ATCC 9345 / DSM 20595 / CCUG 17215 / LMG 16163 / NBRC 15585 / NCTC 8452 / 11018</strain>
    </source>
</reference>
<evidence type="ECO:0000313" key="3">
    <source>
        <dbReference type="EMBL" id="ADH92320.1"/>
    </source>
</evidence>
<dbReference type="EMBL" id="CP002045">
    <property type="protein sequence ID" value="ADH92320.1"/>
    <property type="molecule type" value="Genomic_DNA"/>
</dbReference>
<dbReference type="RefSeq" id="WP_013169818.1">
    <property type="nucleotide sequence ID" value="NC_014218.1"/>
</dbReference>
<dbReference type="PROSITE" id="PS51257">
    <property type="entry name" value="PROKAR_LIPOPROTEIN"/>
    <property type="match status" value="1"/>
</dbReference>
<keyword evidence="4" id="KW-1185">Reference proteome</keyword>
<sequence length="179" mass="18359">MKNMKRVIVASLVFPLLVACGADAASSKGSKESAGKETSVTQPEKPEVPPIDTVKGGSISDEGEADNEGPGKGETPASAINTDQFIVGYKEDSEIAKKLDGGPATGKIDELLPAGEADRISKIFSTVGLTVKRTDANSGGAVAIVLSGEVDEGKVDELLSAIRDGDNVSFAEPVLTATK</sequence>
<evidence type="ECO:0000256" key="2">
    <source>
        <dbReference type="SAM" id="SignalP"/>
    </source>
</evidence>
<protein>
    <recommendedName>
        <fullName evidence="5">Lipoprotein</fullName>
    </recommendedName>
</protein>
<accession>D7BN21</accession>
<organism evidence="3 4">
    <name type="scientific">Arcanobacterium haemolyticum (strain ATCC 9345 / DSM 20595 / CCM 5947 / CCUG 17215 / LMG 16163 / NBRC 15585 / NCTC 8452 / 11018)</name>
    <dbReference type="NCBI Taxonomy" id="644284"/>
    <lineage>
        <taxon>Bacteria</taxon>
        <taxon>Bacillati</taxon>
        <taxon>Actinomycetota</taxon>
        <taxon>Actinomycetes</taxon>
        <taxon>Actinomycetales</taxon>
        <taxon>Actinomycetaceae</taxon>
        <taxon>Arcanobacterium</taxon>
    </lineage>
</organism>
<feature type="region of interest" description="Disordered" evidence="1">
    <location>
        <begin position="24"/>
        <end position="81"/>
    </location>
</feature>
<keyword evidence="2" id="KW-0732">Signal</keyword>
<gene>
    <name evidence="3" type="ordered locus">Arch_0581</name>
</gene>
<dbReference type="HOGENOM" id="CLU_1500561_0_0_11"/>
<evidence type="ECO:0000256" key="1">
    <source>
        <dbReference type="SAM" id="MobiDB-lite"/>
    </source>
</evidence>
<name>D7BN21_ARCHD</name>
<dbReference type="AlphaFoldDB" id="D7BN21"/>